<feature type="transmembrane region" description="Helical" evidence="4">
    <location>
        <begin position="653"/>
        <end position="676"/>
    </location>
</feature>
<feature type="transmembrane region" description="Helical" evidence="4">
    <location>
        <begin position="628"/>
        <end position="647"/>
    </location>
</feature>
<feature type="compositionally biased region" description="Low complexity" evidence="3">
    <location>
        <begin position="246"/>
        <end position="266"/>
    </location>
</feature>
<dbReference type="InterPro" id="IPR050768">
    <property type="entry name" value="UPF0353/GerABKA_families"/>
</dbReference>
<feature type="compositionally biased region" description="Basic residues" evidence="3">
    <location>
        <begin position="323"/>
        <end position="338"/>
    </location>
</feature>
<feature type="compositionally biased region" description="Low complexity" evidence="3">
    <location>
        <begin position="84"/>
        <end position="94"/>
    </location>
</feature>
<evidence type="ECO:0000256" key="3">
    <source>
        <dbReference type="SAM" id="MobiDB-lite"/>
    </source>
</evidence>
<dbReference type="OrthoDB" id="1726708at2"/>
<accession>E6SLV9</accession>
<protein>
    <submittedName>
        <fullName evidence="5">GerA spore germination protein</fullName>
    </submittedName>
</protein>
<dbReference type="eggNOG" id="COG0697">
    <property type="taxonomic scope" value="Bacteria"/>
</dbReference>
<reference evidence="5 6" key="1">
    <citation type="journal article" date="2010" name="Stand. Genomic Sci.">
        <title>Complete genome sequence of Thermaerobacter marianensis type strain (7p75a).</title>
        <authorList>
            <person name="Han C."/>
            <person name="Gu W."/>
            <person name="Zhang X."/>
            <person name="Lapidus A."/>
            <person name="Nolan M."/>
            <person name="Copeland A."/>
            <person name="Lucas S."/>
            <person name="Del Rio T.G."/>
            <person name="Tice H."/>
            <person name="Cheng J.F."/>
            <person name="Tapia R."/>
            <person name="Goodwin L."/>
            <person name="Pitluck S."/>
            <person name="Pagani I."/>
            <person name="Ivanova N."/>
            <person name="Mavromatis K."/>
            <person name="Mikhailova N."/>
            <person name="Pati A."/>
            <person name="Chen A."/>
            <person name="Palaniappan K."/>
            <person name="Land M."/>
            <person name="Hauser L."/>
            <person name="Chang Y.J."/>
            <person name="Jeffries C.D."/>
            <person name="Schneider S."/>
            <person name="Rohde M."/>
            <person name="Goker M."/>
            <person name="Pukall R."/>
            <person name="Woyke T."/>
            <person name="Bristow J."/>
            <person name="Eisen J.A."/>
            <person name="Markowitz V."/>
            <person name="Hugenholtz P."/>
            <person name="Kyrpides N.C."/>
            <person name="Klenk H.P."/>
            <person name="Detter J.C."/>
        </authorList>
    </citation>
    <scope>NUCLEOTIDE SEQUENCE [LARGE SCALE GENOMIC DNA]</scope>
    <source>
        <strain evidence="6">ATCC 700841 / DSM 12885 / JCM 10246 / 7p75a</strain>
    </source>
</reference>
<feature type="transmembrane region" description="Helical" evidence="4">
    <location>
        <begin position="688"/>
        <end position="713"/>
    </location>
</feature>
<sequence>MGFWPAWLPHRGGRGDGDRRRGPDADNRRDSSGRAGAPPAAAGAAAGRERGHRESAGAGGGNGWSRSGSPAAARAPRRAGLRGHGAAARPGPRSSTEIRYDGPAGWWAVANMTQPAGVAGGRRRDAPATQNDPTSRRALKLLRRHTRRTLAAIDTLLDHVRAVPGDHRRLRAAARDDLQRARRQLAYYIGPSDDIVYRPFHFGFLRGLVVYAEGVVDPKFVSEAVLEPLQRLAAARWAAAGAATGARKADAGSPATGTAAAAAGPEPAGGPVPGSGGPGQPHVRPATAGLDGVHAPAPWAQAGSDPARDGMHGARDGRDAAAGHRRAVRDRAGGHRRPTLPPALAAHLTRELRQAVTIATEVRRTRSYRQAAQAVVEGKAALVVAGVPDILTFGAEGWPKRQPDEPESERTIRGPREGLVETLSDNLALIRRWIRDPSLRVRKIKLGKRTRTPVAMVYVENLAPQPLVDEVWERLQSIDADAVIESATIEEYLTGRKASIFPLVQATERTDKVAAALLEGRVVVLVDRSPFGLFVPTSLNELYQSPDDYYVNFWQGTAVRLLRVVGLFISLALPGLYITLVGFHPELIPTKLALASAGIRQGTPMPAAVELVVMELLFELFREGGLRLPAAVGQTVGIAGGVVLGTAAAQAGFVSGIVIVVTAGTAIASFAIPNYFLGLTWRILKFALIGLSSVFGLTGLVAGLLLVAAHLAAAESAGAPYTTPFGPLQPKQLVRVAVRPPHWDKDATQRP</sequence>
<feature type="compositionally biased region" description="Low complexity" evidence="3">
    <location>
        <begin position="33"/>
        <end position="46"/>
    </location>
</feature>
<keyword evidence="4" id="KW-1133">Transmembrane helix</keyword>
<dbReference type="GO" id="GO:0016020">
    <property type="term" value="C:membrane"/>
    <property type="evidence" value="ECO:0007669"/>
    <property type="project" value="InterPro"/>
</dbReference>
<dbReference type="GO" id="GO:0009847">
    <property type="term" value="P:spore germination"/>
    <property type="evidence" value="ECO:0007669"/>
    <property type="project" value="InterPro"/>
</dbReference>
<dbReference type="PANTHER" id="PTHR22550">
    <property type="entry name" value="SPORE GERMINATION PROTEIN"/>
    <property type="match status" value="1"/>
</dbReference>
<dbReference type="AlphaFoldDB" id="E6SLV9"/>
<dbReference type="PANTHER" id="PTHR22550:SF5">
    <property type="entry name" value="LEUCINE ZIPPER PROTEIN 4"/>
    <property type="match status" value="1"/>
</dbReference>
<evidence type="ECO:0000313" key="6">
    <source>
        <dbReference type="Proteomes" id="UP000008915"/>
    </source>
</evidence>
<dbReference type="Pfam" id="PF03323">
    <property type="entry name" value="GerA"/>
    <property type="match status" value="1"/>
</dbReference>
<dbReference type="KEGG" id="tmr:Tmar_1295"/>
<evidence type="ECO:0000256" key="1">
    <source>
        <dbReference type="ARBA" id="ARBA00005278"/>
    </source>
</evidence>
<evidence type="ECO:0000256" key="2">
    <source>
        <dbReference type="ARBA" id="ARBA00023136"/>
    </source>
</evidence>
<reference evidence="6" key="2">
    <citation type="journal article" date="2010" name="Stand. Genomic Sci.">
        <title>Complete genome sequence of Thermaerobacter marianensis type strain (7p75aT).</title>
        <authorList>
            <person name="Han C."/>
            <person name="Gu W."/>
            <person name="Zhang X."/>
            <person name="Lapidus A."/>
            <person name="Nolan M."/>
            <person name="Copeland A."/>
            <person name="Lucas S."/>
            <person name="Glavina Del Rio T."/>
            <person name="Tice H."/>
            <person name="Cheng J."/>
            <person name="Tapia R."/>
            <person name="Goodwin L."/>
            <person name="Pitluck S."/>
            <person name="Pagani I."/>
            <person name="Ivanova N."/>
            <person name="Mavromatis K."/>
            <person name="Mikhailova N."/>
            <person name="Pati A."/>
            <person name="Chen A."/>
            <person name="Palaniappan K."/>
            <person name="Land M."/>
            <person name="Hauser L."/>
            <person name="Chang Y."/>
            <person name="Jeffries C."/>
            <person name="Schneider S."/>
            <person name="Rohde M."/>
            <person name="Goker M."/>
            <person name="Pukall R."/>
            <person name="Woyke T."/>
            <person name="Bristow J."/>
            <person name="Eisen J."/>
            <person name="Markowitz V."/>
            <person name="Hugenholtz P."/>
            <person name="Kyrpides N."/>
            <person name="Klenk H."/>
            <person name="Detter J."/>
        </authorList>
    </citation>
    <scope>NUCLEOTIDE SEQUENCE [LARGE SCALE GENOMIC DNA]</scope>
    <source>
        <strain evidence="6">ATCC 700841 / DSM 12885 / JCM 10246 / 7p75a</strain>
    </source>
</reference>
<feature type="compositionally biased region" description="Low complexity" evidence="3">
    <location>
        <begin position="64"/>
        <end position="74"/>
    </location>
</feature>
<feature type="compositionally biased region" description="Basic and acidic residues" evidence="3">
    <location>
        <begin position="13"/>
        <end position="32"/>
    </location>
</feature>
<feature type="compositionally biased region" description="Basic and acidic residues" evidence="3">
    <location>
        <begin position="306"/>
        <end position="322"/>
    </location>
</feature>
<feature type="region of interest" description="Disordered" evidence="3">
    <location>
        <begin position="1"/>
        <end position="99"/>
    </location>
</feature>
<organism evidence="5 6">
    <name type="scientific">Thermaerobacter marianensis (strain ATCC 700841 / DSM 12885 / JCM 10246 / 7p75a)</name>
    <dbReference type="NCBI Taxonomy" id="644966"/>
    <lineage>
        <taxon>Bacteria</taxon>
        <taxon>Bacillati</taxon>
        <taxon>Bacillota</taxon>
        <taxon>Clostridia</taxon>
        <taxon>Eubacteriales</taxon>
        <taxon>Clostridiales Family XVII. Incertae Sedis</taxon>
        <taxon>Thermaerobacter</taxon>
    </lineage>
</organism>
<proteinExistence type="inferred from homology"/>
<dbReference type="EMBL" id="CP002344">
    <property type="protein sequence ID" value="ADU51408.1"/>
    <property type="molecule type" value="Genomic_DNA"/>
</dbReference>
<gene>
    <name evidence="5" type="ordered locus">Tmar_1295</name>
</gene>
<keyword evidence="6" id="KW-1185">Reference proteome</keyword>
<dbReference type="STRING" id="644966.Tmar_1295"/>
<comment type="similarity">
    <text evidence="1">Belongs to the GerABKA family.</text>
</comment>
<dbReference type="RefSeq" id="WP_013495713.1">
    <property type="nucleotide sequence ID" value="NC_014831.1"/>
</dbReference>
<feature type="region of interest" description="Disordered" evidence="3">
    <location>
        <begin position="246"/>
        <end position="340"/>
    </location>
</feature>
<dbReference type="Proteomes" id="UP000008915">
    <property type="component" value="Chromosome"/>
</dbReference>
<evidence type="ECO:0000256" key="4">
    <source>
        <dbReference type="SAM" id="Phobius"/>
    </source>
</evidence>
<dbReference type="InterPro" id="IPR004995">
    <property type="entry name" value="Spore_Ger"/>
</dbReference>
<keyword evidence="4" id="KW-0812">Transmembrane</keyword>
<name>E6SLV9_THEM7</name>
<dbReference type="HOGENOM" id="CLU_021639_1_0_9"/>
<feature type="transmembrane region" description="Helical" evidence="4">
    <location>
        <begin position="561"/>
        <end position="583"/>
    </location>
</feature>
<keyword evidence="2 4" id="KW-0472">Membrane</keyword>
<evidence type="ECO:0000313" key="5">
    <source>
        <dbReference type="EMBL" id="ADU51408.1"/>
    </source>
</evidence>